<organism evidence="5 6">
    <name type="scientific">Pseudoneobacillus rhizosphaerae</name>
    <dbReference type="NCBI Taxonomy" id="2880968"/>
    <lineage>
        <taxon>Bacteria</taxon>
        <taxon>Bacillati</taxon>
        <taxon>Bacillota</taxon>
        <taxon>Bacilli</taxon>
        <taxon>Bacillales</taxon>
        <taxon>Bacillaceae</taxon>
        <taxon>Pseudoneobacillus</taxon>
    </lineage>
</organism>
<dbReference type="EMBL" id="CAKJTG010000002">
    <property type="protein sequence ID" value="CAG9606607.1"/>
    <property type="molecule type" value="Genomic_DNA"/>
</dbReference>
<keyword evidence="1" id="KW-0732">Signal</keyword>
<dbReference type="CDD" id="cd04486">
    <property type="entry name" value="YhcR_OBF_like"/>
    <property type="match status" value="1"/>
</dbReference>
<proteinExistence type="predicted"/>
<dbReference type="Gene3D" id="3.60.10.10">
    <property type="entry name" value="Endonuclease/exonuclease/phosphatase"/>
    <property type="match status" value="1"/>
</dbReference>
<evidence type="ECO:0000313" key="5">
    <source>
        <dbReference type="EMBL" id="CAG9606607.1"/>
    </source>
</evidence>
<reference evidence="5" key="1">
    <citation type="submission" date="2021-10" db="EMBL/GenBank/DDBJ databases">
        <authorList>
            <person name="Criscuolo A."/>
        </authorList>
    </citation>
    <scope>NUCLEOTIDE SEQUENCE</scope>
    <source>
        <strain evidence="5">CIP111885</strain>
    </source>
</reference>
<dbReference type="PANTHER" id="PTHR42834:SF1">
    <property type="entry name" value="ENDONUCLEASE_EXONUCLEASE_PHOSPHATASE FAMILY PROTEIN (AFU_ORTHOLOGUE AFUA_3G09210)"/>
    <property type="match status" value="1"/>
</dbReference>
<dbReference type="SUPFAM" id="SSF54060">
    <property type="entry name" value="His-Me finger endonucleases"/>
    <property type="match status" value="1"/>
</dbReference>
<dbReference type="InterPro" id="IPR005135">
    <property type="entry name" value="Endo/exonuclease/phosphatase"/>
</dbReference>
<dbReference type="InterPro" id="IPR044925">
    <property type="entry name" value="His-Me_finger_sf"/>
</dbReference>
<evidence type="ECO:0000259" key="3">
    <source>
        <dbReference type="Pfam" id="PF13290"/>
    </source>
</evidence>
<feature type="domain" description="GH29D-like beta-sandwich" evidence="3">
    <location>
        <begin position="159"/>
        <end position="225"/>
    </location>
</feature>
<dbReference type="CDD" id="cd10283">
    <property type="entry name" value="MnuA_DNase1-like"/>
    <property type="match status" value="1"/>
</dbReference>
<comment type="caution">
    <text evidence="5">The sequence shown here is derived from an EMBL/GenBank/DDBJ whole genome shotgun (WGS) entry which is preliminary data.</text>
</comment>
<feature type="domain" description="Endonuclease YhcR N-terminal" evidence="4">
    <location>
        <begin position="36"/>
        <end position="142"/>
    </location>
</feature>
<feature type="domain" description="GH29D-like beta-sandwich" evidence="3">
    <location>
        <begin position="416"/>
        <end position="480"/>
    </location>
</feature>
<evidence type="ECO:0000256" key="1">
    <source>
        <dbReference type="SAM" id="SignalP"/>
    </source>
</evidence>
<protein>
    <recommendedName>
        <fullName evidence="7">Endonuclease</fullName>
    </recommendedName>
</protein>
<dbReference type="InterPro" id="IPR007346">
    <property type="entry name" value="Endonuclease-I"/>
</dbReference>
<keyword evidence="6" id="KW-1185">Reference proteome</keyword>
<evidence type="ECO:0008006" key="7">
    <source>
        <dbReference type="Google" id="ProtNLM"/>
    </source>
</evidence>
<sequence>MNYKQKKKIFNVALIFALIFSLLTPFQNESKAADVLTVAEAIANNSGTGKTVEGYIIGITNNGPTYQSTPPYIASNIAIADSPTEKDKLKILPVALPSGSAIRAALNLLDHPENLGKKVQITGSLELYFGAAGLKSPTAYTIVVDTTPATQVEKVTALPAAGAVSTGTQVTLATTTAGATIYYTIDGTNPTTQSATYNGPITITGPVTIKALAVAPNLSNSEVVTLPYTLLTEKTVAEVRAMTIDSNVQTSGIVTAVLGRAIYFQDATAGLVAYTPTNSTIEPGSIITVKGKLIEYSGLLEIEAPHENITVTGTAPIPAAQLVTAADFKESIEGTLVKVKNVTVNSLSSGTFKAVDGAGKTFDIRPLNSSILAVETTYEEITGVLGAFGTNYQLIPRDASDVLQDSSVVQKVVATPGAGMIKKGDSVTLTTGTTGAKIYYTTNGSEPTVNSTEFTTPIVISADTTIKAVAVKQDLTNSEIGTFAYGVYEGQVRIRDIQGVGHFSKFDGGNVTGIEGIVTFVDGNNIFIQDQQPDNDPKTSEGILVFKSGHTVKVGDVVTVDGSVKEYYPNNNGVELPITEINATTITVKLSDQLLPAPIVLGVDRIAPSIIDNDQLTAFEPVEDGIDFYESIEGMYVQIDHAKVTAPQYSGEVHVIPGNKVPNTAGGGMRISENSYNPEKIALYFNNSKFRAKMGDQFEGSITGVINYGNNIYRLLTKEASLPTLKVAPIVPQTTSIVPADDQLTIASYNVENFSKAKTSPEKVEKVARAIVTNMKSPDIVGLIEVQDNDGSTNSSNVDASESAKVLMDEVKKLGGPQYAYTDIAPVNNQDGGETGGNIRVAFIYNPERVSLTTGALKGTATQAVGFENGKLTLNPGRIDPTNSAFNSSRKPLAAQFDFQGKSVIVVANHFNSKGGDQPLWGKTQPPVLSSEVQRHKIAKILNTFVTDVKTKDPNANVVLLGDFNDFEFTQTLQIVKGNQLTNMIDKVPAEDRYTYNFSGNAQVLDHILVTNNMVANTKVDTVNVNSGYMEEDGRASDHDPVIIQTKLTAAPIEILPPATAPANTKVYNLIGFNTKKLTVNNNGANITVSTNSVIREGIILKGSYAKLQGDGLKNTVLILAPTQPGAVIDLSGVEVKEVIIENANISQIRGAEFVQKWTVSDDVDTSGIKVTNVGGVVLPSPFFSQAPVDPVTPPIVPPVDNGTVSTYYANANGLTGAALKTALHNIIKVQTKITYDQAREALKETDEDPNNPNNVILLYKGTSQAKSTFGSGANDWNREHVWAQSHGNFGTGVGPGTDIHHLKPTDASVNSSRGNKDFDNGGTAHNECTLCKYDGDSWEAPDRVKGDIARMLMYMDVRYEGNGEINLELVDYTGTSGAKHGKISTLLQWHLQDPVDEFEIRRNNVIYEKYQGNRNPFIDHPEWAAMIFKAS</sequence>
<dbReference type="RefSeq" id="WP_230494896.1">
    <property type="nucleotide sequence ID" value="NZ_CAKJTG010000002.1"/>
</dbReference>
<feature type="signal peptide" evidence="1">
    <location>
        <begin position="1"/>
        <end position="32"/>
    </location>
</feature>
<gene>
    <name evidence="5" type="ORF">NEOCIP111885_00295</name>
</gene>
<dbReference type="Pfam" id="PF13290">
    <property type="entry name" value="CHB_HEX_C_1"/>
    <property type="match status" value="2"/>
</dbReference>
<dbReference type="SUPFAM" id="SSF56219">
    <property type="entry name" value="DNase I-like"/>
    <property type="match status" value="1"/>
</dbReference>
<name>A0A9C7G6V5_9BACI</name>
<dbReference type="Proteomes" id="UP000789845">
    <property type="component" value="Unassembled WGS sequence"/>
</dbReference>
<dbReference type="InterPro" id="IPR059177">
    <property type="entry name" value="GH29D-like_dom"/>
</dbReference>
<dbReference type="Pfam" id="PF04231">
    <property type="entry name" value="Endonuclease_1"/>
    <property type="match status" value="1"/>
</dbReference>
<dbReference type="InterPro" id="IPR045939">
    <property type="entry name" value="YhcR_N"/>
</dbReference>
<dbReference type="PANTHER" id="PTHR42834">
    <property type="entry name" value="ENDONUCLEASE/EXONUCLEASE/PHOSPHATASE FAMILY PROTEIN (AFU_ORTHOLOGUE AFUA_3G09210)"/>
    <property type="match status" value="1"/>
</dbReference>
<accession>A0A9C7G6V5</accession>
<dbReference type="GO" id="GO:0004518">
    <property type="term" value="F:nuclease activity"/>
    <property type="evidence" value="ECO:0007669"/>
    <property type="project" value="InterPro"/>
</dbReference>
<dbReference type="InterPro" id="IPR036691">
    <property type="entry name" value="Endo/exonu/phosph_ase_sf"/>
</dbReference>
<evidence type="ECO:0000259" key="4">
    <source>
        <dbReference type="Pfam" id="PF19886"/>
    </source>
</evidence>
<evidence type="ECO:0000313" key="6">
    <source>
        <dbReference type="Proteomes" id="UP000789845"/>
    </source>
</evidence>
<feature type="domain" description="Endonuclease/exonuclease/phosphatase" evidence="2">
    <location>
        <begin position="747"/>
        <end position="1039"/>
    </location>
</feature>
<dbReference type="Pfam" id="PF19886">
    <property type="entry name" value="DUF6359"/>
    <property type="match status" value="1"/>
</dbReference>
<dbReference type="Pfam" id="PF03372">
    <property type="entry name" value="Exo_endo_phos"/>
    <property type="match status" value="1"/>
</dbReference>
<feature type="chain" id="PRO_5039667074" description="Endonuclease" evidence="1">
    <location>
        <begin position="33"/>
        <end position="1432"/>
    </location>
</feature>
<evidence type="ECO:0000259" key="2">
    <source>
        <dbReference type="Pfam" id="PF03372"/>
    </source>
</evidence>